<evidence type="ECO:0000256" key="2">
    <source>
        <dbReference type="ARBA" id="ARBA00011484"/>
    </source>
</evidence>
<dbReference type="InParanoid" id="A0A6N7EXZ3"/>
<comment type="function">
    <text evidence="7">The pyruvate dehydrogenase complex catalyzes the overall conversion of pyruvate to acetyl-CoA and CO(2). It contains multiple copies of three enzymatic components: pyruvate dehydrogenase (E1), dihydrolipoamide acetyltransferase (E2) and lipoamide dehydrogenase (E3).</text>
</comment>
<keyword evidence="3 9" id="KW-0808">Transferase</keyword>
<evidence type="ECO:0000256" key="1">
    <source>
        <dbReference type="ARBA" id="ARBA00007317"/>
    </source>
</evidence>
<dbReference type="Proteomes" id="UP000471298">
    <property type="component" value="Unassembled WGS sequence"/>
</dbReference>
<keyword evidence="6 9" id="KW-0012">Acyltransferase</keyword>
<protein>
    <recommendedName>
        <fullName evidence="9">Acetyltransferase component of pyruvate dehydrogenase complex</fullName>
        <ecNumber evidence="9">2.3.1.12</ecNumber>
    </recommendedName>
</protein>
<comment type="subunit">
    <text evidence="2 9">Forms a 24-polypeptide structural core with octahedral symmetry.</text>
</comment>
<comment type="catalytic activity">
    <reaction evidence="8 9">
        <text>N(6)-[(R)-dihydrolipoyl]-L-lysyl-[protein] + acetyl-CoA = N(6)-[(R)-S(8)-acetyldihydrolipoyl]-L-lysyl-[protein] + CoA</text>
        <dbReference type="Rhea" id="RHEA:17017"/>
        <dbReference type="Rhea" id="RHEA-COMP:10475"/>
        <dbReference type="Rhea" id="RHEA-COMP:10478"/>
        <dbReference type="ChEBI" id="CHEBI:57287"/>
        <dbReference type="ChEBI" id="CHEBI:57288"/>
        <dbReference type="ChEBI" id="CHEBI:83100"/>
        <dbReference type="ChEBI" id="CHEBI:83111"/>
        <dbReference type="EC" id="2.3.1.12"/>
    </reaction>
</comment>
<feature type="domain" description="Peripheral subunit-binding (PSBD)" evidence="12">
    <location>
        <begin position="270"/>
        <end position="307"/>
    </location>
</feature>
<dbReference type="InterPro" id="IPR003016">
    <property type="entry name" value="2-oxoA_DH_lipoyl-BS"/>
</dbReference>
<dbReference type="CDD" id="cd06849">
    <property type="entry name" value="lipoyl_domain"/>
    <property type="match status" value="2"/>
</dbReference>
<feature type="region of interest" description="Disordered" evidence="10">
    <location>
        <begin position="212"/>
        <end position="257"/>
    </location>
</feature>
<feature type="compositionally biased region" description="Low complexity" evidence="10">
    <location>
        <begin position="312"/>
        <end position="324"/>
    </location>
</feature>
<evidence type="ECO:0000256" key="7">
    <source>
        <dbReference type="ARBA" id="ARBA00025211"/>
    </source>
</evidence>
<dbReference type="SUPFAM" id="SSF47005">
    <property type="entry name" value="Peripheral subunit-binding domain of 2-oxo acid dehydrogenase complex"/>
    <property type="match status" value="1"/>
</dbReference>
<evidence type="ECO:0000256" key="4">
    <source>
        <dbReference type="ARBA" id="ARBA00022737"/>
    </source>
</evidence>
<dbReference type="RefSeq" id="WP_152810258.1">
    <property type="nucleotide sequence ID" value="NZ_WHNW01000005.1"/>
</dbReference>
<dbReference type="SUPFAM" id="SSF51230">
    <property type="entry name" value="Single hybrid motif"/>
    <property type="match status" value="2"/>
</dbReference>
<dbReference type="InterPro" id="IPR011053">
    <property type="entry name" value="Single_hybrid_motif"/>
</dbReference>
<feature type="compositionally biased region" description="Basic and acidic residues" evidence="10">
    <location>
        <begin position="104"/>
        <end position="128"/>
    </location>
</feature>
<gene>
    <name evidence="13" type="primary">aceF</name>
    <name evidence="13" type="ORF">GCU85_05885</name>
</gene>
<dbReference type="FunFam" id="3.30.559.10:FF:000004">
    <property type="entry name" value="Acetyltransferase component of pyruvate dehydrogenase complex"/>
    <property type="match status" value="1"/>
</dbReference>
<dbReference type="NCBIfam" id="TIGR01348">
    <property type="entry name" value="PDHac_trf_long"/>
    <property type="match status" value="1"/>
</dbReference>
<dbReference type="Gene3D" id="2.40.50.100">
    <property type="match status" value="2"/>
</dbReference>
<evidence type="ECO:0000313" key="14">
    <source>
        <dbReference type="Proteomes" id="UP000471298"/>
    </source>
</evidence>
<sequence length="566" mass="60094">MATEIKIPDIGDESLPAIEILVQVGDHVDKDAPLIVIESDKAAMEVPAPSAGTIASLTIKAGDEVKTGDVIGTLTVSESESAAESESESESAAESEVESAADSSKNKPEKNKSTDTKADTKPDTKAESDETVIDLVVPDIGDDAVPVIEIFVKPGDEVDAEASLLTLESDKAAMDMPAPNTGKIVSLTASVGDKLSTGDVIGQLVVAANNNGNGAPQSEAADNVADKAADKPENKSTHESVHESAHEPASTAKHDNHAAPIDNTAFRQAHASPSVRKFAREVGADLGQIKGTGRKSRITHDDVKAFIKSELSSKTQTSTTGTGIPPIPTQDFSKFGTIETQPLSRINKISSQHLTRCWLNIPHVTQNDEADITELENFRKSLKTEAEKQGVRVTMLSFLMKALVAAMQAYPNFNSSLAGDGDSLIIKKYYHIGIAVDTPNGLVVPVIRNVDQKNIYDLSRELMTLSEKARDGKLTPTDLQGGCMSISSLGGIGGTSFTPIVNAPEVAILGVSRSKMQPVWDGKAFVPRNILPLSLSYDHRVIDGADGARFTQHIAATLADVRRLLL</sequence>
<evidence type="ECO:0000256" key="5">
    <source>
        <dbReference type="ARBA" id="ARBA00022823"/>
    </source>
</evidence>
<organism evidence="13 14">
    <name type="scientific">Ostreibacterium oceani</name>
    <dbReference type="NCBI Taxonomy" id="2654998"/>
    <lineage>
        <taxon>Bacteria</taxon>
        <taxon>Pseudomonadati</taxon>
        <taxon>Pseudomonadota</taxon>
        <taxon>Gammaproteobacteria</taxon>
        <taxon>Cardiobacteriales</taxon>
        <taxon>Ostreibacteriaceae</taxon>
        <taxon>Ostreibacterium</taxon>
    </lineage>
</organism>
<dbReference type="FunCoup" id="A0A6N7EXZ3">
    <property type="interactions" value="442"/>
</dbReference>
<dbReference type="GO" id="GO:0005737">
    <property type="term" value="C:cytoplasm"/>
    <property type="evidence" value="ECO:0007669"/>
    <property type="project" value="TreeGrafter"/>
</dbReference>
<comment type="caution">
    <text evidence="13">The sequence shown here is derived from an EMBL/GenBank/DDBJ whole genome shotgun (WGS) entry which is preliminary data.</text>
</comment>
<dbReference type="InterPro" id="IPR036625">
    <property type="entry name" value="E3-bd_dom_sf"/>
</dbReference>
<keyword evidence="4" id="KW-0677">Repeat</keyword>
<dbReference type="Gene3D" id="4.10.320.10">
    <property type="entry name" value="E3-binding domain"/>
    <property type="match status" value="1"/>
</dbReference>
<evidence type="ECO:0000256" key="9">
    <source>
        <dbReference type="RuleBase" id="RU361137"/>
    </source>
</evidence>
<dbReference type="InterPro" id="IPR023213">
    <property type="entry name" value="CAT-like_dom_sf"/>
</dbReference>
<comment type="cofactor">
    <cofactor evidence="9">
        <name>(R)-lipoate</name>
        <dbReference type="ChEBI" id="CHEBI:83088"/>
    </cofactor>
    <text evidence="9">Binds 2 lipoyl cofactors covalently.</text>
</comment>
<dbReference type="AlphaFoldDB" id="A0A6N7EXZ3"/>
<dbReference type="Pfam" id="PF02817">
    <property type="entry name" value="E3_binding"/>
    <property type="match status" value="1"/>
</dbReference>
<evidence type="ECO:0000259" key="11">
    <source>
        <dbReference type="PROSITE" id="PS50968"/>
    </source>
</evidence>
<dbReference type="SUPFAM" id="SSF52777">
    <property type="entry name" value="CoA-dependent acyltransferases"/>
    <property type="match status" value="1"/>
</dbReference>
<comment type="similarity">
    <text evidence="1 9">Belongs to the 2-oxoacid dehydrogenase family.</text>
</comment>
<dbReference type="PROSITE" id="PS50968">
    <property type="entry name" value="BIOTINYL_LIPOYL"/>
    <property type="match status" value="2"/>
</dbReference>
<reference evidence="13 14" key="1">
    <citation type="submission" date="2019-10" db="EMBL/GenBank/DDBJ databases">
        <title>Cardiobacteriales fam. a chemoheterotrophic member of the order Cardiobacteriales, and proposal of Cardiobacteriales fam. nov.</title>
        <authorList>
            <person name="Wang C."/>
        </authorList>
    </citation>
    <scope>NUCLEOTIDE SEQUENCE [LARGE SCALE GENOMIC DNA]</scope>
    <source>
        <strain evidence="13 14">ML27</strain>
    </source>
</reference>
<dbReference type="PANTHER" id="PTHR43178:SF2">
    <property type="entry name" value="DIHYDROLIPOYLLYSINE-RESIDUE ACETYLTRANSFERASE COMPONENT OF PYRUVATE DEHYDROGENASE COMPLEX"/>
    <property type="match status" value="1"/>
</dbReference>
<dbReference type="InterPro" id="IPR001078">
    <property type="entry name" value="2-oxoacid_DH_actylTfrase"/>
</dbReference>
<proteinExistence type="inferred from homology"/>
<evidence type="ECO:0000256" key="3">
    <source>
        <dbReference type="ARBA" id="ARBA00022679"/>
    </source>
</evidence>
<dbReference type="GO" id="GO:0031405">
    <property type="term" value="F:lipoic acid binding"/>
    <property type="evidence" value="ECO:0007669"/>
    <property type="project" value="TreeGrafter"/>
</dbReference>
<dbReference type="GO" id="GO:0006086">
    <property type="term" value="P:pyruvate decarboxylation to acetyl-CoA"/>
    <property type="evidence" value="ECO:0007669"/>
    <property type="project" value="UniProtKB-UniRule"/>
</dbReference>
<dbReference type="InterPro" id="IPR000089">
    <property type="entry name" value="Biotin_lipoyl"/>
</dbReference>
<feature type="compositionally biased region" description="Low complexity" evidence="10">
    <location>
        <begin position="212"/>
        <end position="223"/>
    </location>
</feature>
<dbReference type="GO" id="GO:0004742">
    <property type="term" value="F:dihydrolipoyllysine-residue acetyltransferase activity"/>
    <property type="evidence" value="ECO:0007669"/>
    <property type="project" value="UniProtKB-UniRule"/>
</dbReference>
<dbReference type="PROSITE" id="PS51826">
    <property type="entry name" value="PSBD"/>
    <property type="match status" value="1"/>
</dbReference>
<feature type="domain" description="Lipoyl-binding" evidence="11">
    <location>
        <begin position="132"/>
        <end position="205"/>
    </location>
</feature>
<feature type="region of interest" description="Disordered" evidence="10">
    <location>
        <begin position="312"/>
        <end position="334"/>
    </location>
</feature>
<dbReference type="GO" id="GO:0045254">
    <property type="term" value="C:pyruvate dehydrogenase complex"/>
    <property type="evidence" value="ECO:0007669"/>
    <property type="project" value="UniProtKB-UniRule"/>
</dbReference>
<keyword evidence="14" id="KW-1185">Reference proteome</keyword>
<dbReference type="PANTHER" id="PTHR43178">
    <property type="entry name" value="DIHYDROLIPOAMIDE ACETYLTRANSFERASE COMPONENT OF PYRUVATE DEHYDROGENASE COMPLEX"/>
    <property type="match status" value="1"/>
</dbReference>
<name>A0A6N7EXZ3_9GAMM</name>
<feature type="compositionally biased region" description="Acidic residues" evidence="10">
    <location>
        <begin position="81"/>
        <end position="99"/>
    </location>
</feature>
<feature type="region of interest" description="Disordered" evidence="10">
    <location>
        <begin position="77"/>
        <end position="130"/>
    </location>
</feature>
<dbReference type="InterPro" id="IPR004167">
    <property type="entry name" value="PSBD"/>
</dbReference>
<feature type="compositionally biased region" description="Basic and acidic residues" evidence="10">
    <location>
        <begin position="224"/>
        <end position="257"/>
    </location>
</feature>
<dbReference type="EC" id="2.3.1.12" evidence="9"/>
<dbReference type="EMBL" id="WHNW01000005">
    <property type="protein sequence ID" value="MPV86259.1"/>
    <property type="molecule type" value="Genomic_DNA"/>
</dbReference>
<dbReference type="Gene3D" id="3.30.559.10">
    <property type="entry name" value="Chloramphenicol acetyltransferase-like domain"/>
    <property type="match status" value="1"/>
</dbReference>
<dbReference type="Pfam" id="PF00364">
    <property type="entry name" value="Biotin_lipoyl"/>
    <property type="match status" value="2"/>
</dbReference>
<accession>A0A6N7EXZ3</accession>
<dbReference type="InterPro" id="IPR006256">
    <property type="entry name" value="AcTrfase_Pyrv_DH_cplx"/>
</dbReference>
<evidence type="ECO:0000256" key="10">
    <source>
        <dbReference type="SAM" id="MobiDB-lite"/>
    </source>
</evidence>
<evidence type="ECO:0000256" key="6">
    <source>
        <dbReference type="ARBA" id="ARBA00023315"/>
    </source>
</evidence>
<evidence type="ECO:0000313" key="13">
    <source>
        <dbReference type="EMBL" id="MPV86259.1"/>
    </source>
</evidence>
<evidence type="ECO:0000259" key="12">
    <source>
        <dbReference type="PROSITE" id="PS51826"/>
    </source>
</evidence>
<dbReference type="PROSITE" id="PS00189">
    <property type="entry name" value="LIPOYL"/>
    <property type="match status" value="2"/>
</dbReference>
<feature type="domain" description="Lipoyl-binding" evidence="11">
    <location>
        <begin position="2"/>
        <end position="75"/>
    </location>
</feature>
<dbReference type="Pfam" id="PF00198">
    <property type="entry name" value="2-oxoacid_dh"/>
    <property type="match status" value="1"/>
</dbReference>
<dbReference type="InterPro" id="IPR050743">
    <property type="entry name" value="2-oxoacid_DH_E2_comp"/>
</dbReference>
<evidence type="ECO:0000256" key="8">
    <source>
        <dbReference type="ARBA" id="ARBA00048370"/>
    </source>
</evidence>
<keyword evidence="5 9" id="KW-0450">Lipoyl</keyword>